<feature type="transmembrane region" description="Helical" evidence="7">
    <location>
        <begin position="42"/>
        <end position="61"/>
    </location>
</feature>
<dbReference type="GO" id="GO:0022857">
    <property type="term" value="F:transmembrane transporter activity"/>
    <property type="evidence" value="ECO:0007669"/>
    <property type="project" value="InterPro"/>
</dbReference>
<feature type="transmembrane region" description="Helical" evidence="7">
    <location>
        <begin position="132"/>
        <end position="154"/>
    </location>
</feature>
<keyword evidence="6 7" id="KW-0472">Membrane</keyword>
<feature type="transmembrane region" description="Helical" evidence="7">
    <location>
        <begin position="98"/>
        <end position="120"/>
    </location>
</feature>
<evidence type="ECO:0000313" key="10">
    <source>
        <dbReference type="Proteomes" id="UP000033725"/>
    </source>
</evidence>
<keyword evidence="4 7" id="KW-0812">Transmembrane</keyword>
<evidence type="ECO:0000256" key="4">
    <source>
        <dbReference type="ARBA" id="ARBA00022692"/>
    </source>
</evidence>
<dbReference type="OrthoDB" id="3218494at2"/>
<dbReference type="InterPro" id="IPR020846">
    <property type="entry name" value="MFS_dom"/>
</dbReference>
<feature type="transmembrane region" description="Helical" evidence="7">
    <location>
        <begin position="73"/>
        <end position="92"/>
    </location>
</feature>
<feature type="transmembrane region" description="Helical" evidence="7">
    <location>
        <begin position="193"/>
        <end position="215"/>
    </location>
</feature>
<gene>
    <name evidence="9" type="primary">stp_3</name>
    <name evidence="9" type="ORF">RN51_02292</name>
</gene>
<keyword evidence="2" id="KW-0813">Transport</keyword>
<dbReference type="PROSITE" id="PS50850">
    <property type="entry name" value="MFS"/>
    <property type="match status" value="1"/>
</dbReference>
<sequence>MKGNRTTLLLCCLAQLMVTLDSSILAVALPELKTGLGFSAETLPWVVNAFAIPIAGLLLFSGRLSDRFGSRRILAVGVGVFTLTSLGAGLAPTADALIAGRVGQGVGAALMTTACLALLSQTFPQGPARAQAFGLWGAASGSGGALGVLGGGVIVETLGWRWTLLVNVPIGLALLALLIFGNRTPHPTARPHLDLAGSTAFLVATASLVLAVMSVSNSFTAAGWAFLGLVSVVTFVLIEKRAASPLIPFVALGRTGAWRPATAMMFIGGAMTATFYFMTLNLQLFHLLSPLATGLSFLPLSLGAFLAAATSHRLQRRLGTDRTTALGALIMTTGLAAIWAFSAAPFPAALIAASGIFGIGMGIALASIADGTTHLLPAALAGAASGVLTTAQQFGNSFGLAIVAAADGQIPTNHYAGGFVSTLILSAIALALLATHAWSTQKLRRESA</sequence>
<feature type="transmembrane region" description="Helical" evidence="7">
    <location>
        <begin position="258"/>
        <end position="278"/>
    </location>
</feature>
<name>A0A0F0KK68_9MICO</name>
<comment type="subcellular location">
    <subcellularLocation>
        <location evidence="1">Cell membrane</location>
        <topology evidence="1">Multi-pass membrane protein</topology>
    </subcellularLocation>
</comment>
<feature type="transmembrane region" description="Helical" evidence="7">
    <location>
        <begin position="375"/>
        <end position="395"/>
    </location>
</feature>
<evidence type="ECO:0000256" key="1">
    <source>
        <dbReference type="ARBA" id="ARBA00004651"/>
    </source>
</evidence>
<dbReference type="Gene3D" id="1.20.1720.10">
    <property type="entry name" value="Multidrug resistance protein D"/>
    <property type="match status" value="1"/>
</dbReference>
<dbReference type="Gene3D" id="1.20.1250.20">
    <property type="entry name" value="MFS general substrate transporter like domains"/>
    <property type="match status" value="1"/>
</dbReference>
<dbReference type="CDD" id="cd17321">
    <property type="entry name" value="MFS_MMR_MDR_like"/>
    <property type="match status" value="1"/>
</dbReference>
<dbReference type="PANTHER" id="PTHR42718:SF46">
    <property type="entry name" value="BLR6921 PROTEIN"/>
    <property type="match status" value="1"/>
</dbReference>
<evidence type="ECO:0000256" key="6">
    <source>
        <dbReference type="ARBA" id="ARBA00023136"/>
    </source>
</evidence>
<feature type="transmembrane region" description="Helical" evidence="7">
    <location>
        <begin position="348"/>
        <end position="368"/>
    </location>
</feature>
<dbReference type="RefSeq" id="WP_082066561.1">
    <property type="nucleotide sequence ID" value="NZ_JYIV01000027.1"/>
</dbReference>
<dbReference type="SUPFAM" id="SSF103473">
    <property type="entry name" value="MFS general substrate transporter"/>
    <property type="match status" value="1"/>
</dbReference>
<dbReference type="Proteomes" id="UP000033725">
    <property type="component" value="Unassembled WGS sequence"/>
</dbReference>
<dbReference type="AlphaFoldDB" id="A0A0F0KK68"/>
<keyword evidence="5 7" id="KW-1133">Transmembrane helix</keyword>
<feature type="transmembrane region" description="Helical" evidence="7">
    <location>
        <begin position="221"/>
        <end position="238"/>
    </location>
</feature>
<dbReference type="InterPro" id="IPR011701">
    <property type="entry name" value="MFS"/>
</dbReference>
<dbReference type="Pfam" id="PF07690">
    <property type="entry name" value="MFS_1"/>
    <property type="match status" value="1"/>
</dbReference>
<reference evidence="9 10" key="1">
    <citation type="submission" date="2015-02" db="EMBL/GenBank/DDBJ databases">
        <title>Draft genome sequences of ten Microbacterium spp. with emphasis on heavy metal contaminated environments.</title>
        <authorList>
            <person name="Corretto E."/>
        </authorList>
    </citation>
    <scope>NUCLEOTIDE SEQUENCE [LARGE SCALE GENOMIC DNA]</scope>
    <source>
        <strain evidence="9 10">BEL163</strain>
    </source>
</reference>
<feature type="domain" description="Major facilitator superfamily (MFS) profile" evidence="8">
    <location>
        <begin position="7"/>
        <end position="444"/>
    </location>
</feature>
<comment type="caution">
    <text evidence="9">The sequence shown here is derived from an EMBL/GenBank/DDBJ whole genome shotgun (WGS) entry which is preliminary data.</text>
</comment>
<dbReference type="PATRIC" id="fig|82380.10.peg.2304"/>
<evidence type="ECO:0000313" key="9">
    <source>
        <dbReference type="EMBL" id="KJL21277.1"/>
    </source>
</evidence>
<evidence type="ECO:0000259" key="8">
    <source>
        <dbReference type="PROSITE" id="PS50850"/>
    </source>
</evidence>
<evidence type="ECO:0000256" key="2">
    <source>
        <dbReference type="ARBA" id="ARBA00022448"/>
    </source>
</evidence>
<evidence type="ECO:0000256" key="3">
    <source>
        <dbReference type="ARBA" id="ARBA00022475"/>
    </source>
</evidence>
<protein>
    <submittedName>
        <fullName evidence="9">Multidrug resistance protein stp</fullName>
    </submittedName>
</protein>
<feature type="transmembrane region" description="Helical" evidence="7">
    <location>
        <begin position="323"/>
        <end position="342"/>
    </location>
</feature>
<keyword evidence="3" id="KW-1003">Cell membrane</keyword>
<evidence type="ECO:0000256" key="5">
    <source>
        <dbReference type="ARBA" id="ARBA00022989"/>
    </source>
</evidence>
<dbReference type="GO" id="GO:0005886">
    <property type="term" value="C:plasma membrane"/>
    <property type="evidence" value="ECO:0007669"/>
    <property type="project" value="UniProtKB-SubCell"/>
</dbReference>
<organism evidence="9 10">
    <name type="scientific">Microbacterium oxydans</name>
    <dbReference type="NCBI Taxonomy" id="82380"/>
    <lineage>
        <taxon>Bacteria</taxon>
        <taxon>Bacillati</taxon>
        <taxon>Actinomycetota</taxon>
        <taxon>Actinomycetes</taxon>
        <taxon>Micrococcales</taxon>
        <taxon>Microbacteriaceae</taxon>
        <taxon>Microbacterium</taxon>
    </lineage>
</organism>
<dbReference type="InterPro" id="IPR036259">
    <property type="entry name" value="MFS_trans_sf"/>
</dbReference>
<feature type="transmembrane region" description="Helical" evidence="7">
    <location>
        <begin position="284"/>
        <end position="311"/>
    </location>
</feature>
<accession>A0A0F0KK68</accession>
<proteinExistence type="predicted"/>
<feature type="transmembrane region" description="Helical" evidence="7">
    <location>
        <begin position="160"/>
        <end position="181"/>
    </location>
</feature>
<feature type="transmembrane region" description="Helical" evidence="7">
    <location>
        <begin position="415"/>
        <end position="435"/>
    </location>
</feature>
<dbReference type="EMBL" id="JYIV01000027">
    <property type="protein sequence ID" value="KJL21277.1"/>
    <property type="molecule type" value="Genomic_DNA"/>
</dbReference>
<evidence type="ECO:0000256" key="7">
    <source>
        <dbReference type="SAM" id="Phobius"/>
    </source>
</evidence>
<dbReference type="PANTHER" id="PTHR42718">
    <property type="entry name" value="MAJOR FACILITATOR SUPERFAMILY MULTIDRUG TRANSPORTER MFSC"/>
    <property type="match status" value="1"/>
</dbReference>